<dbReference type="Gene3D" id="3.40.50.300">
    <property type="entry name" value="P-loop containing nucleotide triphosphate hydrolases"/>
    <property type="match status" value="1"/>
</dbReference>
<keyword evidence="1" id="KW-0547">Nucleotide-binding</keyword>
<organism evidence="1 2">
    <name type="scientific">Candidatus Parabacteroides intestinipullorum</name>
    <dbReference type="NCBI Taxonomy" id="2838723"/>
    <lineage>
        <taxon>Bacteria</taxon>
        <taxon>Pseudomonadati</taxon>
        <taxon>Bacteroidota</taxon>
        <taxon>Bacteroidia</taxon>
        <taxon>Bacteroidales</taxon>
        <taxon>Tannerellaceae</taxon>
        <taxon>Parabacteroides</taxon>
    </lineage>
</organism>
<name>A0A9D2BH15_9BACT</name>
<keyword evidence="1" id="KW-0067">ATP-binding</keyword>
<reference evidence="1" key="2">
    <citation type="submission" date="2021-04" db="EMBL/GenBank/DDBJ databases">
        <authorList>
            <person name="Gilroy R."/>
        </authorList>
    </citation>
    <scope>NUCLEOTIDE SEQUENCE</scope>
    <source>
        <strain evidence="1">ChiGjej6B6-14162</strain>
    </source>
</reference>
<sequence>MRHLIIRNLGPLAEADVFLNKINIIVAPQSSGKSCLLKTACFCDWVEKRIQLSQNPDVFKENDVFENRFVEFHRLKGYTQEDSYIEYENDSMRFSYSWKTKRFDFSWKEEGRWQYVCPKISYIPAERNIVAAIPNWFEVNMRNDNIRNFMSDWQEARTVMTQGLSILNLGVSYRYDKRNNTDKVTVGNGKILDFENTSSGLQSLIPLLVHLEFLYSRRFDTEQSKNILRIQEEEILRSTIFDEMVKRSLKGRKNPSFRYDNDEMSQKIFENFTLKRIAEIFLEEPEQNLFPPTQGVLAYKLLDWARSDRGGFLFVATHSPYMVTSFLERDNRGDMSLFFNKESEDGRYKVYTASEEEIQKLYDCSIDVFHNLNSLG</sequence>
<dbReference type="PANTHER" id="PTHR43581:SF2">
    <property type="entry name" value="EXCINUCLEASE ATPASE SUBUNIT"/>
    <property type="match status" value="1"/>
</dbReference>
<dbReference type="EMBL" id="DXEL01000085">
    <property type="protein sequence ID" value="HIX75881.1"/>
    <property type="molecule type" value="Genomic_DNA"/>
</dbReference>
<comment type="caution">
    <text evidence="1">The sequence shown here is derived from an EMBL/GenBank/DDBJ whole genome shotgun (WGS) entry which is preliminary data.</text>
</comment>
<protein>
    <submittedName>
        <fullName evidence="1">ATP-binding protein</fullName>
    </submittedName>
</protein>
<dbReference type="InterPro" id="IPR027417">
    <property type="entry name" value="P-loop_NTPase"/>
</dbReference>
<evidence type="ECO:0000313" key="2">
    <source>
        <dbReference type="Proteomes" id="UP000886740"/>
    </source>
</evidence>
<accession>A0A9D2BH15</accession>
<gene>
    <name evidence="1" type="ORF">H9977_12740</name>
</gene>
<reference evidence="1" key="1">
    <citation type="journal article" date="2021" name="PeerJ">
        <title>Extensive microbial diversity within the chicken gut microbiome revealed by metagenomics and culture.</title>
        <authorList>
            <person name="Gilroy R."/>
            <person name="Ravi A."/>
            <person name="Getino M."/>
            <person name="Pursley I."/>
            <person name="Horton D.L."/>
            <person name="Alikhan N.F."/>
            <person name="Baker D."/>
            <person name="Gharbi K."/>
            <person name="Hall N."/>
            <person name="Watson M."/>
            <person name="Adriaenssens E.M."/>
            <person name="Foster-Nyarko E."/>
            <person name="Jarju S."/>
            <person name="Secka A."/>
            <person name="Antonio M."/>
            <person name="Oren A."/>
            <person name="Chaudhuri R.R."/>
            <person name="La Ragione R."/>
            <person name="Hildebrand F."/>
            <person name="Pallen M.J."/>
        </authorList>
    </citation>
    <scope>NUCLEOTIDE SEQUENCE</scope>
    <source>
        <strain evidence="1">ChiGjej6B6-14162</strain>
    </source>
</reference>
<evidence type="ECO:0000313" key="1">
    <source>
        <dbReference type="EMBL" id="HIX75881.1"/>
    </source>
</evidence>
<proteinExistence type="predicted"/>
<dbReference type="InterPro" id="IPR051396">
    <property type="entry name" value="Bact_Antivir_Def_Nuclease"/>
</dbReference>
<dbReference type="PANTHER" id="PTHR43581">
    <property type="entry name" value="ATP/GTP PHOSPHATASE"/>
    <property type="match status" value="1"/>
</dbReference>
<dbReference type="GO" id="GO:0005524">
    <property type="term" value="F:ATP binding"/>
    <property type="evidence" value="ECO:0007669"/>
    <property type="project" value="UniProtKB-KW"/>
</dbReference>
<dbReference type="Proteomes" id="UP000886740">
    <property type="component" value="Unassembled WGS sequence"/>
</dbReference>
<dbReference type="SUPFAM" id="SSF52540">
    <property type="entry name" value="P-loop containing nucleoside triphosphate hydrolases"/>
    <property type="match status" value="1"/>
</dbReference>
<dbReference type="AlphaFoldDB" id="A0A9D2BH15"/>